<dbReference type="RefSeq" id="WP_185664312.1">
    <property type="nucleotide sequence ID" value="NZ_JACLAW010000007.1"/>
</dbReference>
<proteinExistence type="predicted"/>
<comment type="caution">
    <text evidence="1">The sequence shown here is derived from an EMBL/GenBank/DDBJ whole genome shotgun (WGS) entry which is preliminary data.</text>
</comment>
<evidence type="ECO:0000313" key="1">
    <source>
        <dbReference type="EMBL" id="MBC2666009.1"/>
    </source>
</evidence>
<dbReference type="Proteomes" id="UP000566813">
    <property type="component" value="Unassembled WGS sequence"/>
</dbReference>
<organism evidence="1 2">
    <name type="scientific">Novosphingobium flavum</name>
    <dbReference type="NCBI Taxonomy" id="1778672"/>
    <lineage>
        <taxon>Bacteria</taxon>
        <taxon>Pseudomonadati</taxon>
        <taxon>Pseudomonadota</taxon>
        <taxon>Alphaproteobacteria</taxon>
        <taxon>Sphingomonadales</taxon>
        <taxon>Sphingomonadaceae</taxon>
        <taxon>Novosphingobium</taxon>
    </lineage>
</organism>
<protein>
    <submittedName>
        <fullName evidence="1">Uncharacterized protein</fullName>
    </submittedName>
</protein>
<gene>
    <name evidence="1" type="ORF">H7F51_10765</name>
</gene>
<accession>A0A7X1FSG2</accession>
<reference evidence="1 2" key="1">
    <citation type="submission" date="2020-08" db="EMBL/GenBank/DDBJ databases">
        <title>The genome sequence of type strain Novosphingobium flavum NBRC 111647.</title>
        <authorList>
            <person name="Liu Y."/>
        </authorList>
    </citation>
    <scope>NUCLEOTIDE SEQUENCE [LARGE SCALE GENOMIC DNA]</scope>
    <source>
        <strain evidence="1 2">NBRC 111647</strain>
    </source>
</reference>
<sequence length="80" mass="8937">MTVKLHKDPAIIAHADQVLGDLAETSKSLTYATFLTDDGFEVTRLRSDFSANNRIAAMRVRCRRWAMPWRATSRSAPAAT</sequence>
<evidence type="ECO:0000313" key="2">
    <source>
        <dbReference type="Proteomes" id="UP000566813"/>
    </source>
</evidence>
<name>A0A7X1FSG2_9SPHN</name>
<dbReference type="EMBL" id="JACLAW010000007">
    <property type="protein sequence ID" value="MBC2666009.1"/>
    <property type="molecule type" value="Genomic_DNA"/>
</dbReference>
<dbReference type="AlphaFoldDB" id="A0A7X1FSG2"/>
<keyword evidence="2" id="KW-1185">Reference proteome</keyword>